<protein>
    <submittedName>
        <fullName evidence="1">Uncharacterized protein</fullName>
    </submittedName>
</protein>
<gene>
    <name evidence="1" type="primary">GLEAN_03710</name>
    <name evidence="1" type="ORF">TcasGA2_TC003710</name>
</gene>
<dbReference type="EMBL" id="KQ971323">
    <property type="protein sequence ID" value="EFA00822.1"/>
    <property type="molecule type" value="Genomic_DNA"/>
</dbReference>
<sequence length="203" mass="23486">MTPDANFRLEGIELNDRLENIYFCRLAKLIVRRKYTENLDGVDYAAILSGVRNSPTARRHTRHCFYVCMIIIRKTPINFLLHGFNRSRLSQVLNYTHLVLWQILFTKLVKWRPIVNYRRNCLVETCLDRVECVPVALKKAERVRGGGVRTTYTSSRPVVDHDGPNAEPGFAIIMAAVIPKESTRDGDNFEREGPLYYLDKKTL</sequence>
<organism evidence="1 2">
    <name type="scientific">Tribolium castaneum</name>
    <name type="common">Red flour beetle</name>
    <dbReference type="NCBI Taxonomy" id="7070"/>
    <lineage>
        <taxon>Eukaryota</taxon>
        <taxon>Metazoa</taxon>
        <taxon>Ecdysozoa</taxon>
        <taxon>Arthropoda</taxon>
        <taxon>Hexapoda</taxon>
        <taxon>Insecta</taxon>
        <taxon>Pterygota</taxon>
        <taxon>Neoptera</taxon>
        <taxon>Endopterygota</taxon>
        <taxon>Coleoptera</taxon>
        <taxon>Polyphaga</taxon>
        <taxon>Cucujiformia</taxon>
        <taxon>Tenebrionidae</taxon>
        <taxon>Tenebrionidae incertae sedis</taxon>
        <taxon>Tribolium</taxon>
    </lineage>
</organism>
<proteinExistence type="predicted"/>
<reference evidence="1 2" key="2">
    <citation type="journal article" date="2010" name="Nucleic Acids Res.">
        <title>BeetleBase in 2010: revisions to provide comprehensive genomic information for Tribolium castaneum.</title>
        <authorList>
            <person name="Kim H.S."/>
            <person name="Murphy T."/>
            <person name="Xia J."/>
            <person name="Caragea D."/>
            <person name="Park Y."/>
            <person name="Beeman R.W."/>
            <person name="Lorenzen M.D."/>
            <person name="Butcher S."/>
            <person name="Manak J.R."/>
            <person name="Brown S.J."/>
        </authorList>
    </citation>
    <scope>GENOME REANNOTATION</scope>
    <source>
        <strain evidence="1 2">Georgia GA2</strain>
    </source>
</reference>
<dbReference type="HOGENOM" id="CLU_1350453_0_0_1"/>
<name>D6WDS9_TRICA</name>
<dbReference type="AlphaFoldDB" id="D6WDS9"/>
<evidence type="ECO:0000313" key="1">
    <source>
        <dbReference type="EMBL" id="EFA00822.1"/>
    </source>
</evidence>
<accession>D6WDS9</accession>
<keyword evidence="2" id="KW-1185">Reference proteome</keyword>
<dbReference type="InParanoid" id="D6WDS9"/>
<dbReference type="Proteomes" id="UP000007266">
    <property type="component" value="Linkage group 3"/>
</dbReference>
<evidence type="ECO:0000313" key="2">
    <source>
        <dbReference type="Proteomes" id="UP000007266"/>
    </source>
</evidence>
<reference evidence="1 2" key="1">
    <citation type="journal article" date="2008" name="Nature">
        <title>The genome of the model beetle and pest Tribolium castaneum.</title>
        <authorList>
            <consortium name="Tribolium Genome Sequencing Consortium"/>
            <person name="Richards S."/>
            <person name="Gibbs R.A."/>
            <person name="Weinstock G.M."/>
            <person name="Brown S.J."/>
            <person name="Denell R."/>
            <person name="Beeman R.W."/>
            <person name="Gibbs R."/>
            <person name="Beeman R.W."/>
            <person name="Brown S.J."/>
            <person name="Bucher G."/>
            <person name="Friedrich M."/>
            <person name="Grimmelikhuijzen C.J."/>
            <person name="Klingler M."/>
            <person name="Lorenzen M."/>
            <person name="Richards S."/>
            <person name="Roth S."/>
            <person name="Schroder R."/>
            <person name="Tautz D."/>
            <person name="Zdobnov E.M."/>
            <person name="Muzny D."/>
            <person name="Gibbs R.A."/>
            <person name="Weinstock G.M."/>
            <person name="Attaway T."/>
            <person name="Bell S."/>
            <person name="Buhay C.J."/>
            <person name="Chandrabose M.N."/>
            <person name="Chavez D."/>
            <person name="Clerk-Blankenburg K.P."/>
            <person name="Cree A."/>
            <person name="Dao M."/>
            <person name="Davis C."/>
            <person name="Chacko J."/>
            <person name="Dinh H."/>
            <person name="Dugan-Rocha S."/>
            <person name="Fowler G."/>
            <person name="Garner T.T."/>
            <person name="Garnes J."/>
            <person name="Gnirke A."/>
            <person name="Hawes A."/>
            <person name="Hernandez J."/>
            <person name="Hines S."/>
            <person name="Holder M."/>
            <person name="Hume J."/>
            <person name="Jhangiani S.N."/>
            <person name="Joshi V."/>
            <person name="Khan Z.M."/>
            <person name="Jackson L."/>
            <person name="Kovar C."/>
            <person name="Kowis A."/>
            <person name="Lee S."/>
            <person name="Lewis L.R."/>
            <person name="Margolis J."/>
            <person name="Morgan M."/>
            <person name="Nazareth L.V."/>
            <person name="Nguyen N."/>
            <person name="Okwuonu G."/>
            <person name="Parker D."/>
            <person name="Richards S."/>
            <person name="Ruiz S.J."/>
            <person name="Santibanez J."/>
            <person name="Savard J."/>
            <person name="Scherer S.E."/>
            <person name="Schneider B."/>
            <person name="Sodergren E."/>
            <person name="Tautz D."/>
            <person name="Vattahil S."/>
            <person name="Villasana D."/>
            <person name="White C.S."/>
            <person name="Wright R."/>
            <person name="Park Y."/>
            <person name="Beeman R.W."/>
            <person name="Lord J."/>
            <person name="Oppert B."/>
            <person name="Lorenzen M."/>
            <person name="Brown S."/>
            <person name="Wang L."/>
            <person name="Savard J."/>
            <person name="Tautz D."/>
            <person name="Richards S."/>
            <person name="Weinstock G."/>
            <person name="Gibbs R.A."/>
            <person name="Liu Y."/>
            <person name="Worley K."/>
            <person name="Weinstock G."/>
            <person name="Elsik C.G."/>
            <person name="Reese J.T."/>
            <person name="Elhaik E."/>
            <person name="Landan G."/>
            <person name="Graur D."/>
            <person name="Arensburger P."/>
            <person name="Atkinson P."/>
            <person name="Beeman R.W."/>
            <person name="Beidler J."/>
            <person name="Brown S.J."/>
            <person name="Demuth J.P."/>
            <person name="Drury D.W."/>
            <person name="Du Y.Z."/>
            <person name="Fujiwara H."/>
            <person name="Lorenzen M."/>
            <person name="Maselli V."/>
            <person name="Osanai M."/>
            <person name="Park Y."/>
            <person name="Robertson H.M."/>
            <person name="Tu Z."/>
            <person name="Wang J.J."/>
            <person name="Wang S."/>
            <person name="Richards S."/>
            <person name="Song H."/>
            <person name="Zhang L."/>
            <person name="Sodergren E."/>
            <person name="Werner D."/>
            <person name="Stanke M."/>
            <person name="Morgenstern B."/>
            <person name="Solovyev V."/>
            <person name="Kosarev P."/>
            <person name="Brown G."/>
            <person name="Chen H.C."/>
            <person name="Ermolaeva O."/>
            <person name="Hlavina W."/>
            <person name="Kapustin Y."/>
            <person name="Kiryutin B."/>
            <person name="Kitts P."/>
            <person name="Maglott D."/>
            <person name="Pruitt K."/>
            <person name="Sapojnikov V."/>
            <person name="Souvorov A."/>
            <person name="Mackey A.J."/>
            <person name="Waterhouse R.M."/>
            <person name="Wyder S."/>
            <person name="Zdobnov E.M."/>
            <person name="Zdobnov E.M."/>
            <person name="Wyder S."/>
            <person name="Kriventseva E.V."/>
            <person name="Kadowaki T."/>
            <person name="Bork P."/>
            <person name="Aranda M."/>
            <person name="Bao R."/>
            <person name="Beermann A."/>
            <person name="Berns N."/>
            <person name="Bolognesi R."/>
            <person name="Bonneton F."/>
            <person name="Bopp D."/>
            <person name="Brown S.J."/>
            <person name="Bucher G."/>
            <person name="Butts T."/>
            <person name="Chaumot A."/>
            <person name="Denell R.E."/>
            <person name="Ferrier D.E."/>
            <person name="Friedrich M."/>
            <person name="Gordon C.M."/>
            <person name="Jindra M."/>
            <person name="Klingler M."/>
            <person name="Lan Q."/>
            <person name="Lattorff H.M."/>
            <person name="Laudet V."/>
            <person name="von Levetsow C."/>
            <person name="Liu Z."/>
            <person name="Lutz R."/>
            <person name="Lynch J.A."/>
            <person name="da Fonseca R.N."/>
            <person name="Posnien N."/>
            <person name="Reuter R."/>
            <person name="Roth S."/>
            <person name="Savard J."/>
            <person name="Schinko J.B."/>
            <person name="Schmitt C."/>
            <person name="Schoppmeier M."/>
            <person name="Schroder R."/>
            <person name="Shippy T.D."/>
            <person name="Simonnet F."/>
            <person name="Marques-Souza H."/>
            <person name="Tautz D."/>
            <person name="Tomoyasu Y."/>
            <person name="Trauner J."/>
            <person name="Van der Zee M."/>
            <person name="Vervoort M."/>
            <person name="Wittkopp N."/>
            <person name="Wimmer E.A."/>
            <person name="Yang X."/>
            <person name="Jones A.K."/>
            <person name="Sattelle D.B."/>
            <person name="Ebert P.R."/>
            <person name="Nelson D."/>
            <person name="Scott J.G."/>
            <person name="Beeman R.W."/>
            <person name="Muthukrishnan S."/>
            <person name="Kramer K.J."/>
            <person name="Arakane Y."/>
            <person name="Beeman R.W."/>
            <person name="Zhu Q."/>
            <person name="Hogenkamp D."/>
            <person name="Dixit R."/>
            <person name="Oppert B."/>
            <person name="Jiang H."/>
            <person name="Zou Z."/>
            <person name="Marshall J."/>
            <person name="Elpidina E."/>
            <person name="Vinokurov K."/>
            <person name="Oppert C."/>
            <person name="Zou Z."/>
            <person name="Evans J."/>
            <person name="Lu Z."/>
            <person name="Zhao P."/>
            <person name="Sumathipala N."/>
            <person name="Altincicek B."/>
            <person name="Vilcinskas A."/>
            <person name="Williams M."/>
            <person name="Hultmark D."/>
            <person name="Hetru C."/>
            <person name="Jiang H."/>
            <person name="Grimmelikhuijzen C.J."/>
            <person name="Hauser F."/>
            <person name="Cazzamali G."/>
            <person name="Williamson M."/>
            <person name="Park Y."/>
            <person name="Li B."/>
            <person name="Tanaka Y."/>
            <person name="Predel R."/>
            <person name="Neupert S."/>
            <person name="Schachtner J."/>
            <person name="Verleyen P."/>
            <person name="Raible F."/>
            <person name="Bork P."/>
            <person name="Friedrich M."/>
            <person name="Walden K.K."/>
            <person name="Robertson H.M."/>
            <person name="Angeli S."/>
            <person name="Foret S."/>
            <person name="Bucher G."/>
            <person name="Schuetz S."/>
            <person name="Maleszka R."/>
            <person name="Wimmer E.A."/>
            <person name="Beeman R.W."/>
            <person name="Lorenzen M."/>
            <person name="Tomoyasu Y."/>
            <person name="Miller S.C."/>
            <person name="Grossmann D."/>
            <person name="Bucher G."/>
        </authorList>
    </citation>
    <scope>NUCLEOTIDE SEQUENCE [LARGE SCALE GENOMIC DNA]</scope>
    <source>
        <strain evidence="1 2">Georgia GA2</strain>
    </source>
</reference>